<dbReference type="InterPro" id="IPR029068">
    <property type="entry name" value="Glyas_Bleomycin-R_OHBP_Dase"/>
</dbReference>
<dbReference type="SUPFAM" id="SSF54593">
    <property type="entry name" value="Glyoxalase/Bleomycin resistance protein/Dihydroxybiphenyl dioxygenase"/>
    <property type="match status" value="1"/>
</dbReference>
<dbReference type="EMBL" id="PDLM01000006">
    <property type="protein sequence ID" value="RDW74787.1"/>
    <property type="molecule type" value="Genomic_DNA"/>
</dbReference>
<accession>A0A3D8RL62</accession>
<evidence type="ECO:0000259" key="1">
    <source>
        <dbReference type="Pfam" id="PF14832"/>
    </source>
</evidence>
<protein>
    <recommendedName>
        <fullName evidence="1">Tautomerase cis-CaaD-like domain-containing protein</fullName>
    </recommendedName>
</protein>
<keyword evidence="3" id="KW-1185">Reference proteome</keyword>
<dbReference type="Gene3D" id="3.30.429.10">
    <property type="entry name" value="Macrophage Migration Inhibitory Factor"/>
    <property type="match status" value="1"/>
</dbReference>
<dbReference type="Proteomes" id="UP000256645">
    <property type="component" value="Unassembled WGS sequence"/>
</dbReference>
<sequence length="149" mass="17045">MPLWLIFHPVGTFEDTASKQAFAEDITQFYTSTLGLPAFYVVANFIKLSSSDTFVGGKQKTDKPFIRVVINHVAYTVPNIDEAYKRATASIDKILKPHVADKDYDWEYHVDETDRRLWKLNGMIPPAAKSEQEQLWAKENRAVPYEGAY</sequence>
<dbReference type="OrthoDB" id="2129288at2759"/>
<dbReference type="Pfam" id="PF14832">
    <property type="entry name" value="Tautomerase_3"/>
    <property type="match status" value="1"/>
</dbReference>
<gene>
    <name evidence="2" type="ORF">BP6252_05929</name>
</gene>
<dbReference type="InterPro" id="IPR028116">
    <property type="entry name" value="Cis-CaaD-like"/>
</dbReference>
<feature type="domain" description="Tautomerase cis-CaaD-like" evidence="1">
    <location>
        <begin position="1"/>
        <end position="141"/>
    </location>
</feature>
<dbReference type="InterPro" id="IPR014347">
    <property type="entry name" value="Tautomerase/MIF_sf"/>
</dbReference>
<reference evidence="2 3" key="1">
    <citation type="journal article" date="2018" name="IMA Fungus">
        <title>IMA Genome-F 9: Draft genome sequence of Annulohypoxylon stygium, Aspergillus mulundensis, Berkeleyomyces basicola (syn. Thielaviopsis basicola), Ceratocystis smalleyi, two Cercospora beticola strains, Coleophoma cylindrospora, Fusarium fracticaudum, Phialophora cf. hyalina, and Morchella septimelata.</title>
        <authorList>
            <person name="Wingfield B.D."/>
            <person name="Bills G.F."/>
            <person name="Dong Y."/>
            <person name="Huang W."/>
            <person name="Nel W.J."/>
            <person name="Swalarsk-Parry B.S."/>
            <person name="Vaghefi N."/>
            <person name="Wilken P.M."/>
            <person name="An Z."/>
            <person name="de Beer Z.W."/>
            <person name="De Vos L."/>
            <person name="Chen L."/>
            <person name="Duong T.A."/>
            <person name="Gao Y."/>
            <person name="Hammerbacher A."/>
            <person name="Kikkert J.R."/>
            <person name="Li Y."/>
            <person name="Li H."/>
            <person name="Li K."/>
            <person name="Li Q."/>
            <person name="Liu X."/>
            <person name="Ma X."/>
            <person name="Naidoo K."/>
            <person name="Pethybridge S.J."/>
            <person name="Sun J."/>
            <person name="Steenkamp E.T."/>
            <person name="van der Nest M.A."/>
            <person name="van Wyk S."/>
            <person name="Wingfield M.J."/>
            <person name="Xiong C."/>
            <person name="Yue Q."/>
            <person name="Zhang X."/>
        </authorList>
    </citation>
    <scope>NUCLEOTIDE SEQUENCE [LARGE SCALE GENOMIC DNA]</scope>
    <source>
        <strain evidence="2 3">BP6252</strain>
    </source>
</reference>
<evidence type="ECO:0000313" key="2">
    <source>
        <dbReference type="EMBL" id="RDW74787.1"/>
    </source>
</evidence>
<organism evidence="2 3">
    <name type="scientific">Coleophoma cylindrospora</name>
    <dbReference type="NCBI Taxonomy" id="1849047"/>
    <lineage>
        <taxon>Eukaryota</taxon>
        <taxon>Fungi</taxon>
        <taxon>Dikarya</taxon>
        <taxon>Ascomycota</taxon>
        <taxon>Pezizomycotina</taxon>
        <taxon>Leotiomycetes</taxon>
        <taxon>Helotiales</taxon>
        <taxon>Dermateaceae</taxon>
        <taxon>Coleophoma</taxon>
    </lineage>
</organism>
<dbReference type="AlphaFoldDB" id="A0A3D8RL62"/>
<proteinExistence type="predicted"/>
<comment type="caution">
    <text evidence="2">The sequence shown here is derived from an EMBL/GenBank/DDBJ whole genome shotgun (WGS) entry which is preliminary data.</text>
</comment>
<evidence type="ECO:0000313" key="3">
    <source>
        <dbReference type="Proteomes" id="UP000256645"/>
    </source>
</evidence>
<name>A0A3D8RL62_9HELO</name>